<keyword evidence="3" id="KW-1185">Reference proteome</keyword>
<feature type="region of interest" description="Disordered" evidence="1">
    <location>
        <begin position="199"/>
        <end position="236"/>
    </location>
</feature>
<dbReference type="AlphaFoldDB" id="A0A9P6C2N0"/>
<dbReference type="EMBL" id="MU151140">
    <property type="protein sequence ID" value="KAF9449107.1"/>
    <property type="molecule type" value="Genomic_DNA"/>
</dbReference>
<evidence type="ECO:0000313" key="3">
    <source>
        <dbReference type="Proteomes" id="UP000807342"/>
    </source>
</evidence>
<protein>
    <submittedName>
        <fullName evidence="2">Fruit-body specific gene C</fullName>
    </submittedName>
</protein>
<evidence type="ECO:0000313" key="2">
    <source>
        <dbReference type="EMBL" id="KAF9449107.1"/>
    </source>
</evidence>
<gene>
    <name evidence="2" type="ORF">P691DRAFT_728475</name>
</gene>
<reference evidence="2" key="1">
    <citation type="submission" date="2020-11" db="EMBL/GenBank/DDBJ databases">
        <authorList>
            <consortium name="DOE Joint Genome Institute"/>
            <person name="Ahrendt S."/>
            <person name="Riley R."/>
            <person name="Andreopoulos W."/>
            <person name="Labutti K."/>
            <person name="Pangilinan J."/>
            <person name="Ruiz-Duenas F.J."/>
            <person name="Barrasa J.M."/>
            <person name="Sanchez-Garcia M."/>
            <person name="Camarero S."/>
            <person name="Miyauchi S."/>
            <person name="Serrano A."/>
            <person name="Linde D."/>
            <person name="Babiker R."/>
            <person name="Drula E."/>
            <person name="Ayuso-Fernandez I."/>
            <person name="Pacheco R."/>
            <person name="Padilla G."/>
            <person name="Ferreira P."/>
            <person name="Barriuso J."/>
            <person name="Kellner H."/>
            <person name="Castanera R."/>
            <person name="Alfaro M."/>
            <person name="Ramirez L."/>
            <person name="Pisabarro A.G."/>
            <person name="Kuo A."/>
            <person name="Tritt A."/>
            <person name="Lipzen A."/>
            <person name="He G."/>
            <person name="Yan M."/>
            <person name="Ng V."/>
            <person name="Cullen D."/>
            <person name="Martin F."/>
            <person name="Rosso M.-N."/>
            <person name="Henrissat B."/>
            <person name="Hibbett D."/>
            <person name="Martinez A.T."/>
            <person name="Grigoriev I.V."/>
        </authorList>
    </citation>
    <scope>NUCLEOTIDE SEQUENCE</scope>
    <source>
        <strain evidence="2">MF-IS2</strain>
    </source>
</reference>
<evidence type="ECO:0000256" key="1">
    <source>
        <dbReference type="SAM" id="MobiDB-lite"/>
    </source>
</evidence>
<feature type="compositionally biased region" description="Basic residues" evidence="1">
    <location>
        <begin position="199"/>
        <end position="211"/>
    </location>
</feature>
<organism evidence="2 3">
    <name type="scientific">Macrolepiota fuliginosa MF-IS2</name>
    <dbReference type="NCBI Taxonomy" id="1400762"/>
    <lineage>
        <taxon>Eukaryota</taxon>
        <taxon>Fungi</taxon>
        <taxon>Dikarya</taxon>
        <taxon>Basidiomycota</taxon>
        <taxon>Agaricomycotina</taxon>
        <taxon>Agaricomycetes</taxon>
        <taxon>Agaricomycetidae</taxon>
        <taxon>Agaricales</taxon>
        <taxon>Agaricineae</taxon>
        <taxon>Agaricaceae</taxon>
        <taxon>Macrolepiota</taxon>
    </lineage>
</organism>
<proteinExistence type="predicted"/>
<dbReference type="OrthoDB" id="2887913at2759"/>
<accession>A0A9P6C2N0</accession>
<sequence length="236" mass="26843">MTNSGEFWLAYQFASRGNAAPTSQLIELDYPHQKLIDLEDVLEYVFRQGFVEARHRPVTTWVRKDGAPVRPSDVVDELLKQGVGKCSETAIKLVIEDVPTQLWFTYYYVHSPNAKVSIQRVRLNQGFKFEHLAHLTNYVFGQGYLPAYYRPLVHWQAPCGKKLSEDVHVIDILSNGDGVTENKAIKLIIDAHQFHPHHPHSPCDPHHHHHIPSPCTPSRPGTPAFPIPHPHHSCPL</sequence>
<name>A0A9P6C2N0_9AGAR</name>
<comment type="caution">
    <text evidence="2">The sequence shown here is derived from an EMBL/GenBank/DDBJ whole genome shotgun (WGS) entry which is preliminary data.</text>
</comment>
<dbReference type="Proteomes" id="UP000807342">
    <property type="component" value="Unassembled WGS sequence"/>
</dbReference>